<dbReference type="InterPro" id="IPR006016">
    <property type="entry name" value="UspA"/>
</dbReference>
<dbReference type="RefSeq" id="WP_109251546.1">
    <property type="nucleotide sequence ID" value="NZ_QEXV01000001.1"/>
</dbReference>
<dbReference type="Gene3D" id="3.40.50.12370">
    <property type="match status" value="1"/>
</dbReference>
<comment type="similarity">
    <text evidence="1">Belongs to the universal stress protein A family.</text>
</comment>
<evidence type="ECO:0000313" key="4">
    <source>
        <dbReference type="Proteomes" id="UP000245168"/>
    </source>
</evidence>
<evidence type="ECO:0000256" key="1">
    <source>
        <dbReference type="ARBA" id="ARBA00008791"/>
    </source>
</evidence>
<dbReference type="PRINTS" id="PR01438">
    <property type="entry name" value="UNVRSLSTRESS"/>
</dbReference>
<evidence type="ECO:0000313" key="3">
    <source>
        <dbReference type="EMBL" id="PWE18272.1"/>
    </source>
</evidence>
<organism evidence="3 4">
    <name type="scientific">Marinicauda salina</name>
    <dbReference type="NCBI Taxonomy" id="2135793"/>
    <lineage>
        <taxon>Bacteria</taxon>
        <taxon>Pseudomonadati</taxon>
        <taxon>Pseudomonadota</taxon>
        <taxon>Alphaproteobacteria</taxon>
        <taxon>Maricaulales</taxon>
        <taxon>Maricaulaceae</taxon>
        <taxon>Marinicauda</taxon>
    </lineage>
</organism>
<dbReference type="CDD" id="cd00293">
    <property type="entry name" value="USP-like"/>
    <property type="match status" value="1"/>
</dbReference>
<dbReference type="Pfam" id="PF00582">
    <property type="entry name" value="Usp"/>
    <property type="match status" value="1"/>
</dbReference>
<feature type="domain" description="UspA" evidence="2">
    <location>
        <begin position="161"/>
        <end position="280"/>
    </location>
</feature>
<sequence length="281" mass="29122">MAVRRMLALLTGTEADAPLLRDAFAVASRHGARLDALFVRRSARSGADFLGDAFSVYGMESLLEDLETAGSQAAMAAKSAFETAAGAAKEKAVGGFTDFIGLPADALSAHGRLCDVVVMAKPGAEGDRAREDAARAALLETGRPVLLLPDAGAEPASGRFARVTAAWDGSQEAARALIGALDFLADAEDVDVVTVTDEGAASELGGAAERYLDLHGVKADLREEDREGRPMGVALAEIANESKADLLVMGGFGTSAWREQVGGGATRRAMRHAACALLVTH</sequence>
<name>A0A2U2BW98_9PROT</name>
<keyword evidence="4" id="KW-1185">Reference proteome</keyword>
<comment type="caution">
    <text evidence="3">The sequence shown here is derived from an EMBL/GenBank/DDBJ whole genome shotgun (WGS) entry which is preliminary data.</text>
</comment>
<dbReference type="PANTHER" id="PTHR46268:SF15">
    <property type="entry name" value="UNIVERSAL STRESS PROTEIN HP_0031"/>
    <property type="match status" value="1"/>
</dbReference>
<dbReference type="InterPro" id="IPR006015">
    <property type="entry name" value="Universal_stress_UspA"/>
</dbReference>
<dbReference type="EMBL" id="QEXV01000001">
    <property type="protein sequence ID" value="PWE18272.1"/>
    <property type="molecule type" value="Genomic_DNA"/>
</dbReference>
<dbReference type="Proteomes" id="UP000245168">
    <property type="component" value="Unassembled WGS sequence"/>
</dbReference>
<proteinExistence type="inferred from homology"/>
<protein>
    <recommendedName>
        <fullName evidence="2">UspA domain-containing protein</fullName>
    </recommendedName>
</protein>
<dbReference type="SUPFAM" id="SSF52402">
    <property type="entry name" value="Adenine nucleotide alpha hydrolases-like"/>
    <property type="match status" value="2"/>
</dbReference>
<accession>A0A2U2BW98</accession>
<dbReference type="OrthoDB" id="9804721at2"/>
<reference evidence="4" key="1">
    <citation type="submission" date="2018-05" db="EMBL/GenBank/DDBJ databases">
        <authorList>
            <person name="Liu B.-T."/>
        </authorList>
    </citation>
    <scope>NUCLEOTIDE SEQUENCE [LARGE SCALE GENOMIC DNA]</scope>
    <source>
        <strain evidence="4">WD6-1</strain>
    </source>
</reference>
<evidence type="ECO:0000259" key="2">
    <source>
        <dbReference type="Pfam" id="PF00582"/>
    </source>
</evidence>
<dbReference type="AlphaFoldDB" id="A0A2U2BW98"/>
<gene>
    <name evidence="3" type="ORF">DDZ18_01300</name>
</gene>
<dbReference type="PANTHER" id="PTHR46268">
    <property type="entry name" value="STRESS RESPONSE PROTEIN NHAX"/>
    <property type="match status" value="1"/>
</dbReference>